<proteinExistence type="predicted"/>
<accession>A0A1X6N7P1</accession>
<keyword evidence="2" id="KW-1185">Reference proteome</keyword>
<evidence type="ECO:0000313" key="1">
    <source>
        <dbReference type="EMBL" id="OSX64647.1"/>
    </source>
</evidence>
<evidence type="ECO:0000313" key="2">
    <source>
        <dbReference type="Proteomes" id="UP000194127"/>
    </source>
</evidence>
<dbReference type="GeneID" id="36329561"/>
<dbReference type="RefSeq" id="XP_024341441.1">
    <property type="nucleotide sequence ID" value="XM_024484612.1"/>
</dbReference>
<dbReference type="Proteomes" id="UP000194127">
    <property type="component" value="Unassembled WGS sequence"/>
</dbReference>
<gene>
    <name evidence="1" type="ORF">POSPLADRAFT_1135798</name>
</gene>
<dbReference type="AlphaFoldDB" id="A0A1X6N7P1"/>
<sequence>MCAYTLLQSREPRLMERFIVRIDLGVSRRAHEGRQAAWSAFATLETVFSMVDFLARLAGIGRAQLIAVAVAVVANRYAVHHGGRIELWGGCGMADVRRRERGHLYQLLLQSAGLHQDLYHIFMKRCRGLSKSLYGITLLIGARWIVADSRPTRCWNNGANGAGAFVHGRSDARKGQSRSVHTVRAVVLYYDRGLRPPTTRAPELASSFLITRGCAFQHSHAEGALVRMKPAPEPCRTHSRIAIAALEFVPRPDNTT</sequence>
<dbReference type="EMBL" id="KZ110593">
    <property type="protein sequence ID" value="OSX64647.1"/>
    <property type="molecule type" value="Genomic_DNA"/>
</dbReference>
<protein>
    <submittedName>
        <fullName evidence="1">Uncharacterized protein</fullName>
    </submittedName>
</protein>
<dbReference type="OrthoDB" id="10282950at2759"/>
<organism evidence="1 2">
    <name type="scientific">Postia placenta MAD-698-R-SB12</name>
    <dbReference type="NCBI Taxonomy" id="670580"/>
    <lineage>
        <taxon>Eukaryota</taxon>
        <taxon>Fungi</taxon>
        <taxon>Dikarya</taxon>
        <taxon>Basidiomycota</taxon>
        <taxon>Agaricomycotina</taxon>
        <taxon>Agaricomycetes</taxon>
        <taxon>Polyporales</taxon>
        <taxon>Adustoporiaceae</taxon>
        <taxon>Rhodonia</taxon>
    </lineage>
</organism>
<name>A0A1X6N7P1_9APHY</name>
<reference evidence="1 2" key="1">
    <citation type="submission" date="2017-04" db="EMBL/GenBank/DDBJ databases">
        <title>Genome Sequence of the Model Brown-Rot Fungus Postia placenta SB12.</title>
        <authorList>
            <consortium name="DOE Joint Genome Institute"/>
            <person name="Gaskell J."/>
            <person name="Kersten P."/>
            <person name="Larrondo L.F."/>
            <person name="Canessa P."/>
            <person name="Martinez D."/>
            <person name="Hibbett D."/>
            <person name="Schmoll M."/>
            <person name="Kubicek C.P."/>
            <person name="Martinez A.T."/>
            <person name="Yadav J."/>
            <person name="Master E."/>
            <person name="Magnuson J.K."/>
            <person name="James T."/>
            <person name="Yaver D."/>
            <person name="Berka R."/>
            <person name="Labutti K."/>
            <person name="Lipzen A."/>
            <person name="Aerts A."/>
            <person name="Barry K."/>
            <person name="Henrissat B."/>
            <person name="Blanchette R."/>
            <person name="Grigoriev I."/>
            <person name="Cullen D."/>
        </authorList>
    </citation>
    <scope>NUCLEOTIDE SEQUENCE [LARGE SCALE GENOMIC DNA]</scope>
    <source>
        <strain evidence="1 2">MAD-698-R-SB12</strain>
    </source>
</reference>